<keyword evidence="1" id="KW-0732">Signal</keyword>
<comment type="caution">
    <text evidence="2">The sequence shown here is derived from an EMBL/GenBank/DDBJ whole genome shotgun (WGS) entry which is preliminary data.</text>
</comment>
<evidence type="ECO:0000313" key="2">
    <source>
        <dbReference type="EMBL" id="MDI9863274.1"/>
    </source>
</evidence>
<organism evidence="2 3">
    <name type="scientific">Flectobacillus longus</name>
    <dbReference type="NCBI Taxonomy" id="2984207"/>
    <lineage>
        <taxon>Bacteria</taxon>
        <taxon>Pseudomonadati</taxon>
        <taxon>Bacteroidota</taxon>
        <taxon>Cytophagia</taxon>
        <taxon>Cytophagales</taxon>
        <taxon>Flectobacillaceae</taxon>
        <taxon>Flectobacillus</taxon>
    </lineage>
</organism>
<dbReference type="SUPFAM" id="SSF54001">
    <property type="entry name" value="Cysteine proteinases"/>
    <property type="match status" value="1"/>
</dbReference>
<proteinExistence type="predicted"/>
<dbReference type="Pfam" id="PF07313">
    <property type="entry name" value="AmiA-like"/>
    <property type="match status" value="1"/>
</dbReference>
<name>A0ABT6YIN1_9BACT</name>
<dbReference type="RefSeq" id="WP_283368584.1">
    <property type="nucleotide sequence ID" value="NZ_JASHID010000002.1"/>
</dbReference>
<dbReference type="Proteomes" id="UP001236569">
    <property type="component" value="Unassembled WGS sequence"/>
</dbReference>
<dbReference type="InterPro" id="IPR038765">
    <property type="entry name" value="Papain-like_cys_pep_sf"/>
</dbReference>
<dbReference type="InterPro" id="IPR010846">
    <property type="entry name" value="AmiA-like"/>
</dbReference>
<gene>
    <name evidence="2" type="ORF">QM480_02990</name>
</gene>
<evidence type="ECO:0000256" key="1">
    <source>
        <dbReference type="SAM" id="SignalP"/>
    </source>
</evidence>
<dbReference type="Gene3D" id="2.30.260.10">
    <property type="entry name" value="putative xylanase like domain"/>
    <property type="match status" value="1"/>
</dbReference>
<feature type="signal peptide" evidence="1">
    <location>
        <begin position="1"/>
        <end position="28"/>
    </location>
</feature>
<reference evidence="2 3" key="1">
    <citation type="submission" date="2023-05" db="EMBL/GenBank/DDBJ databases">
        <title>Novel species of genus Flectobacillus isolated from stream in China.</title>
        <authorList>
            <person name="Lu H."/>
        </authorList>
    </citation>
    <scope>NUCLEOTIDE SEQUENCE [LARGE SCALE GENOMIC DNA]</scope>
    <source>
        <strain evidence="2 3">DC10W</strain>
    </source>
</reference>
<evidence type="ECO:0000313" key="3">
    <source>
        <dbReference type="Proteomes" id="UP001236569"/>
    </source>
</evidence>
<dbReference type="EMBL" id="JASHID010000002">
    <property type="protein sequence ID" value="MDI9863274.1"/>
    <property type="molecule type" value="Genomic_DNA"/>
</dbReference>
<feature type="chain" id="PRO_5045172368" evidence="1">
    <location>
        <begin position="29"/>
        <end position="281"/>
    </location>
</feature>
<sequence length="281" mass="31799">MSLLKKAYHCKRFKAIALNLLFCGISWAGIAQESDKSIFEATIQKKYSSEQGQKVIEIAQTFLGKPYVASTLESKKENLVVNLREFDCSTLVESVLAISLCKNNSFEEFKHNLETLRYRFGHVNGYGSRLHYFTDWLKENERKGLIKDQTQGCAGKPYKKSVSFMTSHLPLYPQLEDYRALEAVKMAEIELIRKSFFYIPKAEVAKRESCIQNGDIIAITTSKSGLDISHQGFAIVVNGRVHLLHASQDLKEVIISPEPLAEYLAKHASQTGIMISRLVKK</sequence>
<accession>A0ABT6YIN1</accession>
<dbReference type="Gene3D" id="1.10.3670.10">
    <property type="entry name" value="Putative xylanase like domain"/>
    <property type="match status" value="1"/>
</dbReference>
<protein>
    <submittedName>
        <fullName evidence="2">DUF1460 domain-containing protein</fullName>
    </submittedName>
</protein>
<keyword evidence="3" id="KW-1185">Reference proteome</keyword>